<proteinExistence type="predicted"/>
<accession>A0A1B8AJP7</accession>
<dbReference type="OMA" id="GFLWCDA"/>
<evidence type="ECO:0000313" key="1">
    <source>
        <dbReference type="EMBL" id="OBS20700.1"/>
    </source>
</evidence>
<protein>
    <submittedName>
        <fullName evidence="1">Uncharacterized protein</fullName>
    </submittedName>
</protein>
<dbReference type="EMBL" id="LYXU01000003">
    <property type="protein sequence ID" value="OBS20700.1"/>
    <property type="molecule type" value="Genomic_DNA"/>
</dbReference>
<dbReference type="Proteomes" id="UP000091967">
    <property type="component" value="Unassembled WGS sequence"/>
</dbReference>
<evidence type="ECO:0000313" key="2">
    <source>
        <dbReference type="Proteomes" id="UP000091967"/>
    </source>
</evidence>
<gene>
    <name evidence="1" type="ORF">FPOA_07039</name>
</gene>
<reference evidence="1 2" key="1">
    <citation type="submission" date="2016-06" db="EMBL/GenBank/DDBJ databases">
        <title>Living apart together: crosstalk between the core and supernumerary genomes in a fungal plant pathogen.</title>
        <authorList>
            <person name="Vanheule A."/>
            <person name="Audenaert K."/>
            <person name="Warris S."/>
            <person name="Van De Geest H."/>
            <person name="Schijlen E."/>
            <person name="Hofte M."/>
            <person name="De Saeger S."/>
            <person name="Haesaert G."/>
            <person name="Waalwijk C."/>
            <person name="Van Der Lee T."/>
        </authorList>
    </citation>
    <scope>NUCLEOTIDE SEQUENCE [LARGE SCALE GENOMIC DNA]</scope>
    <source>
        <strain evidence="1 2">2516</strain>
    </source>
</reference>
<comment type="caution">
    <text evidence="1">The sequence shown here is derived from an EMBL/GenBank/DDBJ whole genome shotgun (WGS) entry which is preliminary data.</text>
</comment>
<sequence length="197" mass="22436">MSAPTEITQDRESLRTMGLEGLVELYDVVMQDWNFGDPVTMPTLRTHTFAEASIEVGTIAKDLPVEDGGVLSNNRKRKAKAFLMIKRINDGDDHGFLWCDADGKPVRRSWIKKKRGLAMSIVKEELVEDYNNHEISFVDEYNAAIWLAHARTKVNAYVERARAGVSDGSRITFEGDRFKKKEYVFCFEEDPEINGTQ</sequence>
<name>A0A1B8AJP7_FUSPO</name>
<organism evidence="1 2">
    <name type="scientific">Fusarium poae</name>
    <dbReference type="NCBI Taxonomy" id="36050"/>
    <lineage>
        <taxon>Eukaryota</taxon>
        <taxon>Fungi</taxon>
        <taxon>Dikarya</taxon>
        <taxon>Ascomycota</taxon>
        <taxon>Pezizomycotina</taxon>
        <taxon>Sordariomycetes</taxon>
        <taxon>Hypocreomycetidae</taxon>
        <taxon>Hypocreales</taxon>
        <taxon>Nectriaceae</taxon>
        <taxon>Fusarium</taxon>
    </lineage>
</organism>
<keyword evidence="2" id="KW-1185">Reference proteome</keyword>
<dbReference type="AlphaFoldDB" id="A0A1B8AJP7"/>